<accession>A0A8H6Y2I3</accession>
<dbReference type="Gene3D" id="3.20.20.80">
    <property type="entry name" value="Glycosidases"/>
    <property type="match status" value="1"/>
</dbReference>
<evidence type="ECO:0000313" key="3">
    <source>
        <dbReference type="EMBL" id="KAF7351224.1"/>
    </source>
</evidence>
<comment type="caution">
    <text evidence="3">The sequence shown here is derived from an EMBL/GenBank/DDBJ whole genome shotgun (WGS) entry which is preliminary data.</text>
</comment>
<dbReference type="GO" id="GO:0009277">
    <property type="term" value="C:fungal-type cell wall"/>
    <property type="evidence" value="ECO:0007669"/>
    <property type="project" value="TreeGrafter"/>
</dbReference>
<dbReference type="EMBL" id="JACAZH010000013">
    <property type="protein sequence ID" value="KAF7351224.1"/>
    <property type="molecule type" value="Genomic_DNA"/>
</dbReference>
<dbReference type="InterPro" id="IPR017853">
    <property type="entry name" value="GH"/>
</dbReference>
<dbReference type="GO" id="GO:0016787">
    <property type="term" value="F:hydrolase activity"/>
    <property type="evidence" value="ECO:0007669"/>
    <property type="project" value="UniProtKB-KW"/>
</dbReference>
<keyword evidence="3" id="KW-0378">Hydrolase</keyword>
<dbReference type="AlphaFoldDB" id="A0A8H6Y2I3"/>
<keyword evidence="4" id="KW-1185">Reference proteome</keyword>
<dbReference type="InterPro" id="IPR024655">
    <property type="entry name" value="Asl1_glyco_hydro_catalytic"/>
</dbReference>
<reference evidence="3" key="1">
    <citation type="submission" date="2020-05" db="EMBL/GenBank/DDBJ databases">
        <title>Mycena genomes resolve the evolution of fungal bioluminescence.</title>
        <authorList>
            <person name="Tsai I.J."/>
        </authorList>
    </citation>
    <scope>NUCLEOTIDE SEQUENCE</scope>
    <source>
        <strain evidence="3">160909Yilan</strain>
    </source>
</reference>
<dbReference type="GO" id="GO:0071966">
    <property type="term" value="P:fungal-type cell wall polysaccharide metabolic process"/>
    <property type="evidence" value="ECO:0007669"/>
    <property type="project" value="TreeGrafter"/>
</dbReference>
<dbReference type="OrthoDB" id="43654at2759"/>
<name>A0A8H6Y2I3_9AGAR</name>
<dbReference type="InterPro" id="IPR053183">
    <property type="entry name" value="ASL1"/>
</dbReference>
<dbReference type="PANTHER" id="PTHR34154:SF3">
    <property type="entry name" value="ALKALI-SENSITIVE LINKAGE PROTEIN 1"/>
    <property type="match status" value="1"/>
</dbReference>
<proteinExistence type="predicted"/>
<gene>
    <name evidence="3" type="ORF">MSAN_01553800</name>
</gene>
<dbReference type="SUPFAM" id="SSF51445">
    <property type="entry name" value="(Trans)glycosidases"/>
    <property type="match status" value="1"/>
</dbReference>
<sequence>MVPLSSSLTFILAAWPLLASGTKLPKRGLAFALPKNPTATDIDNAAVDITKANQSTGAVSWVYNWNITAPDYLADSGLEFVPMQWNGVGIENLAATVKQLGAKYVLAFNEPDSSLQANMTPETAASLWMQYFEPLKTEDSTIQLGAPAVTSNGTGIPWLQKFMTECATCTIDFIPFHWYGMGSASFYQYLYEFNSLFPSYPLWITEYADTTLTDEAMTAFMDTTLTGESTHPLDDIDFVERYAWFAYERTQTDGFHYYLMDAQGDLTTAGQKYVLGLDAPPSAVRKRVDVPTNYDLWVFASDEPRLIYISLKFFEFTDHDY</sequence>
<feature type="signal peptide" evidence="1">
    <location>
        <begin position="1"/>
        <end position="21"/>
    </location>
</feature>
<protein>
    <submittedName>
        <fullName evidence="3">Glycosyl hydrolase 53-domain-containing protein</fullName>
    </submittedName>
</protein>
<dbReference type="Proteomes" id="UP000623467">
    <property type="component" value="Unassembled WGS sequence"/>
</dbReference>
<organism evidence="3 4">
    <name type="scientific">Mycena sanguinolenta</name>
    <dbReference type="NCBI Taxonomy" id="230812"/>
    <lineage>
        <taxon>Eukaryota</taxon>
        <taxon>Fungi</taxon>
        <taxon>Dikarya</taxon>
        <taxon>Basidiomycota</taxon>
        <taxon>Agaricomycotina</taxon>
        <taxon>Agaricomycetes</taxon>
        <taxon>Agaricomycetidae</taxon>
        <taxon>Agaricales</taxon>
        <taxon>Marasmiineae</taxon>
        <taxon>Mycenaceae</taxon>
        <taxon>Mycena</taxon>
    </lineage>
</organism>
<dbReference type="PANTHER" id="PTHR34154">
    <property type="entry name" value="ALKALI-SENSITIVE LINKAGE PROTEIN 1"/>
    <property type="match status" value="1"/>
</dbReference>
<evidence type="ECO:0000259" key="2">
    <source>
        <dbReference type="Pfam" id="PF11790"/>
    </source>
</evidence>
<evidence type="ECO:0000313" key="4">
    <source>
        <dbReference type="Proteomes" id="UP000623467"/>
    </source>
</evidence>
<feature type="domain" description="Asl1-like glycosyl hydrolase catalytic" evidence="2">
    <location>
        <begin position="48"/>
        <end position="273"/>
    </location>
</feature>
<dbReference type="Pfam" id="PF11790">
    <property type="entry name" value="Glyco_hydro_cc"/>
    <property type="match status" value="1"/>
</dbReference>
<keyword evidence="1" id="KW-0732">Signal</keyword>
<feature type="chain" id="PRO_5033987509" evidence="1">
    <location>
        <begin position="22"/>
        <end position="321"/>
    </location>
</feature>
<evidence type="ECO:0000256" key="1">
    <source>
        <dbReference type="SAM" id="SignalP"/>
    </source>
</evidence>